<dbReference type="InterPro" id="IPR009739">
    <property type="entry name" value="LprI-like_N"/>
</dbReference>
<dbReference type="GeneID" id="95570804"/>
<dbReference type="eggNOG" id="ENOG5031HF5">
    <property type="taxonomic scope" value="Bacteria"/>
</dbReference>
<dbReference type="Pfam" id="PF07007">
    <property type="entry name" value="LprI"/>
    <property type="match status" value="1"/>
</dbReference>
<dbReference type="EMBL" id="AEVT01000099">
    <property type="protein sequence ID" value="EGA68656.1"/>
    <property type="molecule type" value="Genomic_DNA"/>
</dbReference>
<dbReference type="Gene3D" id="1.20.1270.180">
    <property type="match status" value="1"/>
</dbReference>
<evidence type="ECO:0000313" key="3">
    <source>
        <dbReference type="EMBL" id="EGA68656.1"/>
    </source>
</evidence>
<accession>E8MB73</accession>
<evidence type="ECO:0000259" key="2">
    <source>
        <dbReference type="Pfam" id="PF07007"/>
    </source>
</evidence>
<feature type="signal peptide" evidence="1">
    <location>
        <begin position="1"/>
        <end position="17"/>
    </location>
</feature>
<comment type="caution">
    <text evidence="3">The sequence shown here is derived from an EMBL/GenBank/DDBJ whole genome shotgun (WGS) entry which is preliminary data.</text>
</comment>
<dbReference type="AlphaFoldDB" id="E8MB73"/>
<organism evidence="3 4">
    <name type="scientific">Vibrio sinaloensis DSM 21326</name>
    <dbReference type="NCBI Taxonomy" id="945550"/>
    <lineage>
        <taxon>Bacteria</taxon>
        <taxon>Pseudomonadati</taxon>
        <taxon>Pseudomonadota</taxon>
        <taxon>Gammaproteobacteria</taxon>
        <taxon>Vibrionales</taxon>
        <taxon>Vibrionaceae</taxon>
        <taxon>Vibrio</taxon>
        <taxon>Vibrio oreintalis group</taxon>
    </lineage>
</organism>
<evidence type="ECO:0000256" key="1">
    <source>
        <dbReference type="SAM" id="SignalP"/>
    </source>
</evidence>
<gene>
    <name evidence="3" type="ORF">VISI1226_03410</name>
</gene>
<name>E8MB73_PHOS4</name>
<reference evidence="3 4" key="1">
    <citation type="journal article" date="2012" name="Int. J. Syst. Evol. Microbiol.">
        <title>Vibrio caribbeanicus sp. nov., isolated from the marine sponge Scleritoderma cyanea.</title>
        <authorList>
            <person name="Hoffmann M."/>
            <person name="Monday S.R."/>
            <person name="Allard M.W."/>
            <person name="Strain E.A."/>
            <person name="Whittaker P."/>
            <person name="Naum M."/>
            <person name="McCarthy P.J."/>
            <person name="Lopez J.V."/>
            <person name="Fischer M."/>
            <person name="Brown E.W."/>
        </authorList>
    </citation>
    <scope>NUCLEOTIDE SEQUENCE [LARGE SCALE GENOMIC DNA]</scope>
    <source>
        <strain evidence="4">DSMZ 21326</strain>
    </source>
</reference>
<protein>
    <recommendedName>
        <fullName evidence="2">Lysozyme inhibitor LprI-like N-terminal domain-containing protein</fullName>
    </recommendedName>
</protein>
<evidence type="ECO:0000313" key="4">
    <source>
        <dbReference type="Proteomes" id="UP000006228"/>
    </source>
</evidence>
<feature type="domain" description="Lysozyme inhibitor LprI-like N-terminal" evidence="2">
    <location>
        <begin position="38"/>
        <end position="126"/>
    </location>
</feature>
<keyword evidence="1" id="KW-0732">Signal</keyword>
<dbReference type="Proteomes" id="UP000006228">
    <property type="component" value="Unassembled WGS sequence"/>
</dbReference>
<dbReference type="RefSeq" id="WP_008079957.1">
    <property type="nucleotide sequence ID" value="NZ_AEVT01000099.1"/>
</dbReference>
<proteinExistence type="predicted"/>
<sequence>MKKLLMCLTLVSAPLLAADGVEDPCNMQGGGVMAGYLCVEQKLKAADAELNKTYQQAIIRIREEETALRKTWSETELVEPFRASQRAWLKFKDAECEFVGLSSTPSPWQGVQIEECKLEMILERIEYFKGVFWG</sequence>
<feature type="chain" id="PRO_5003224967" description="Lysozyme inhibitor LprI-like N-terminal domain-containing protein" evidence="1">
    <location>
        <begin position="18"/>
        <end position="134"/>
    </location>
</feature>